<feature type="chain" id="PRO_5009008876" description="Outer membrane protein assembly factor BamE" evidence="5">
    <location>
        <begin position="28"/>
        <end position="144"/>
    </location>
</feature>
<sequence length="144" mass="16309">MYKKVKIMQLKSVFSAIILALSITACSTVDKIVYRIDVPQGNYLEAAAVKQLKVGMTAQQVQYLLGTPVLVEPFNKNTWHYVFLQQKAYTSPEQHTLVVNFDQRGIVTNFNLDKPLPDDNTPAVNNAIITSEGASTKSWWQFWK</sequence>
<keyword evidence="4" id="KW-0564">Palmitate</keyword>
<evidence type="ECO:0000259" key="6">
    <source>
        <dbReference type="Pfam" id="PF04355"/>
    </source>
</evidence>
<evidence type="ECO:0000256" key="5">
    <source>
        <dbReference type="SAM" id="SignalP"/>
    </source>
</evidence>
<accession>C9PNF7</accession>
<comment type="subunit">
    <text evidence="4">Part of the Bam complex.</text>
</comment>
<dbReference type="InterPro" id="IPR026592">
    <property type="entry name" value="BamE"/>
</dbReference>
<dbReference type="Proteomes" id="UP000005519">
    <property type="component" value="Unassembled WGS sequence"/>
</dbReference>
<evidence type="ECO:0000256" key="2">
    <source>
        <dbReference type="ARBA" id="ARBA00023136"/>
    </source>
</evidence>
<feature type="signal peptide" evidence="5">
    <location>
        <begin position="1"/>
        <end position="27"/>
    </location>
</feature>
<evidence type="ECO:0000256" key="1">
    <source>
        <dbReference type="ARBA" id="ARBA00022729"/>
    </source>
</evidence>
<keyword evidence="4" id="KW-0449">Lipoprotein</keyword>
<dbReference type="GO" id="GO:0051205">
    <property type="term" value="P:protein insertion into membrane"/>
    <property type="evidence" value="ECO:0007669"/>
    <property type="project" value="UniProtKB-UniRule"/>
</dbReference>
<keyword evidence="3 4" id="KW-0998">Cell outer membrane</keyword>
<dbReference type="PANTHER" id="PTHR37482:SF1">
    <property type="entry name" value="OUTER MEMBRANE PROTEIN ASSEMBLY FACTOR BAME"/>
    <property type="match status" value="1"/>
</dbReference>
<dbReference type="EMBL" id="ACZR01000005">
    <property type="protein sequence ID" value="EEX50944.1"/>
    <property type="molecule type" value="Genomic_DNA"/>
</dbReference>
<evidence type="ECO:0000313" key="7">
    <source>
        <dbReference type="EMBL" id="EEX50944.1"/>
    </source>
</evidence>
<keyword evidence="1 4" id="KW-0732">Signal</keyword>
<dbReference type="HAMAP" id="MF_00925">
    <property type="entry name" value="OM_assembly_BamE"/>
    <property type="match status" value="1"/>
</dbReference>
<proteinExistence type="inferred from homology"/>
<organism evidence="7 8">
    <name type="scientific">Pasteurella dagmatis ATCC 43325</name>
    <dbReference type="NCBI Taxonomy" id="667128"/>
    <lineage>
        <taxon>Bacteria</taxon>
        <taxon>Pseudomonadati</taxon>
        <taxon>Pseudomonadota</taxon>
        <taxon>Gammaproteobacteria</taxon>
        <taxon>Pasteurellales</taxon>
        <taxon>Pasteurellaceae</taxon>
        <taxon>Pasteurella</taxon>
    </lineage>
</organism>
<evidence type="ECO:0000313" key="8">
    <source>
        <dbReference type="Proteomes" id="UP000005519"/>
    </source>
</evidence>
<evidence type="ECO:0000256" key="4">
    <source>
        <dbReference type="HAMAP-Rule" id="MF_00925"/>
    </source>
</evidence>
<dbReference type="HOGENOM" id="CLU_083835_2_0_6"/>
<comment type="caution">
    <text evidence="7">The sequence shown here is derived from an EMBL/GenBank/DDBJ whole genome shotgun (WGS) entry which is preliminary data.</text>
</comment>
<dbReference type="Gene3D" id="3.30.1450.10">
    <property type="match status" value="1"/>
</dbReference>
<name>C9PNF7_9PAST</name>
<dbReference type="PROSITE" id="PS51257">
    <property type="entry name" value="PROKAR_LIPOPROTEIN"/>
    <property type="match status" value="1"/>
</dbReference>
<gene>
    <name evidence="7" type="primary">smpA</name>
    <name evidence="4" type="synonym">bamE</name>
    <name evidence="7" type="ORF">HMPREF0621_0531</name>
</gene>
<dbReference type="InterPro" id="IPR037873">
    <property type="entry name" value="BamE-like"/>
</dbReference>
<dbReference type="NCBIfam" id="NF008585">
    <property type="entry name" value="PRK11548.1"/>
    <property type="match status" value="1"/>
</dbReference>
<dbReference type="PANTHER" id="PTHR37482">
    <property type="entry name" value="OUTER MEMBRANE PROTEIN ASSEMBLY FACTOR BAME"/>
    <property type="match status" value="1"/>
</dbReference>
<comment type="similarity">
    <text evidence="4">Belongs to the BamE family.</text>
</comment>
<feature type="domain" description="Outer membrane protein assembly factor BamE" evidence="6">
    <location>
        <begin position="41"/>
        <end position="109"/>
    </location>
</feature>
<keyword evidence="2 4" id="KW-0472">Membrane</keyword>
<evidence type="ECO:0000256" key="3">
    <source>
        <dbReference type="ARBA" id="ARBA00023237"/>
    </source>
</evidence>
<dbReference type="GO" id="GO:0043165">
    <property type="term" value="P:Gram-negative-bacterium-type cell outer membrane assembly"/>
    <property type="evidence" value="ECO:0007669"/>
    <property type="project" value="UniProtKB-UniRule"/>
</dbReference>
<dbReference type="GO" id="GO:0030674">
    <property type="term" value="F:protein-macromolecule adaptor activity"/>
    <property type="evidence" value="ECO:0007669"/>
    <property type="project" value="TreeGrafter"/>
</dbReference>
<reference evidence="7 8" key="1">
    <citation type="submission" date="2009-10" db="EMBL/GenBank/DDBJ databases">
        <authorList>
            <person name="Muzny D."/>
            <person name="Qin X."/>
            <person name="Deng J."/>
            <person name="Jiang H."/>
            <person name="Liu Y."/>
            <person name="Qu J."/>
            <person name="Song X.-Z."/>
            <person name="Zhang L."/>
            <person name="Thornton R."/>
            <person name="Coyle M."/>
            <person name="Francisco L."/>
            <person name="Jackson L."/>
            <person name="Javaid M."/>
            <person name="Korchina V."/>
            <person name="Kovar C."/>
            <person name="Mata R."/>
            <person name="Mathew T."/>
            <person name="Ngo R."/>
            <person name="Nguyen L."/>
            <person name="Nguyen N."/>
            <person name="Okwuonu G."/>
            <person name="Ongeri F."/>
            <person name="Pham C."/>
            <person name="Simmons D."/>
            <person name="Wilczek-Boney K."/>
            <person name="Hale W."/>
            <person name="Jakkamsetti A."/>
            <person name="Pham P."/>
            <person name="Ruth R."/>
            <person name="San Lucas F."/>
            <person name="Warren J."/>
            <person name="Zhang J."/>
            <person name="Zhao Z."/>
            <person name="Zhou C."/>
            <person name="Zhu D."/>
            <person name="Lee S."/>
            <person name="Bess C."/>
            <person name="Blankenburg K."/>
            <person name="Forbes L."/>
            <person name="Fu Q."/>
            <person name="Gubbala S."/>
            <person name="Hirani K."/>
            <person name="Jayaseelan J.C."/>
            <person name="Lara F."/>
            <person name="Munidasa M."/>
            <person name="Palculict T."/>
            <person name="Patil S."/>
            <person name="Pu L.-L."/>
            <person name="Saada N."/>
            <person name="Tang L."/>
            <person name="Weissenberger G."/>
            <person name="Zhu Y."/>
            <person name="Hemphill L."/>
            <person name="Shang Y."/>
            <person name="Youmans B."/>
            <person name="Ayvaz T."/>
            <person name="Ross M."/>
            <person name="Santibanez J."/>
            <person name="Aqrawi P."/>
            <person name="Gross S."/>
            <person name="Joshi V."/>
            <person name="Fowler G."/>
            <person name="Nazareth L."/>
            <person name="Reid J."/>
            <person name="Worley K."/>
            <person name="Petrosino J."/>
            <person name="Highlander S."/>
            <person name="Gibbs R."/>
        </authorList>
    </citation>
    <scope>NUCLEOTIDE SEQUENCE [LARGE SCALE GENOMIC DNA]</scope>
    <source>
        <strain evidence="7 8">ATCC 43325</strain>
    </source>
</reference>
<keyword evidence="8" id="KW-1185">Reference proteome</keyword>
<dbReference type="GO" id="GO:1990063">
    <property type="term" value="C:Bam protein complex"/>
    <property type="evidence" value="ECO:0007669"/>
    <property type="project" value="TreeGrafter"/>
</dbReference>
<comment type="function">
    <text evidence="4">Part of the outer membrane protein assembly complex, which is involved in assembly and insertion of beta-barrel proteins into the outer membrane.</text>
</comment>
<dbReference type="InterPro" id="IPR007450">
    <property type="entry name" value="BamE_dom"/>
</dbReference>
<protein>
    <recommendedName>
        <fullName evidence="4">Outer membrane protein assembly factor BamE</fullName>
    </recommendedName>
</protein>
<comment type="subcellular location">
    <subcellularLocation>
        <location evidence="4">Cell outer membrane</location>
        <topology evidence="4">Lipid-anchor</topology>
    </subcellularLocation>
</comment>
<dbReference type="STRING" id="667128.HMPREF0621_0531"/>
<dbReference type="AlphaFoldDB" id="C9PNF7"/>
<dbReference type="Pfam" id="PF04355">
    <property type="entry name" value="BamE"/>
    <property type="match status" value="1"/>
</dbReference>